<protein>
    <recommendedName>
        <fullName evidence="3">Reverse transcriptase</fullName>
    </recommendedName>
</protein>
<dbReference type="AlphaFoldDB" id="A0A8K1GXB1"/>
<gene>
    <name evidence="1" type="ORF">HGM15179_001692</name>
</gene>
<evidence type="ECO:0000313" key="2">
    <source>
        <dbReference type="Proteomes" id="UP000796761"/>
    </source>
</evidence>
<accession>A0A8K1GXB1</accession>
<dbReference type="PANTHER" id="PTHR33332">
    <property type="entry name" value="REVERSE TRANSCRIPTASE DOMAIN-CONTAINING PROTEIN"/>
    <property type="match status" value="1"/>
</dbReference>
<comment type="caution">
    <text evidence="1">The sequence shown here is derived from an EMBL/GenBank/DDBJ whole genome shotgun (WGS) entry which is preliminary data.</text>
</comment>
<evidence type="ECO:0008006" key="3">
    <source>
        <dbReference type="Google" id="ProtNLM"/>
    </source>
</evidence>
<proteinExistence type="predicted"/>
<reference evidence="1" key="1">
    <citation type="submission" date="2019-04" db="EMBL/GenBank/DDBJ databases">
        <title>Genome assembly of Zosterops borbonicus 15179.</title>
        <authorList>
            <person name="Leroy T."/>
            <person name="Anselmetti Y."/>
            <person name="Tilak M.-K."/>
            <person name="Nabholz B."/>
        </authorList>
    </citation>
    <scope>NUCLEOTIDE SEQUENCE</scope>
    <source>
        <strain evidence="1">HGM_15179</strain>
        <tissue evidence="1">Muscle</tissue>
    </source>
</reference>
<organism evidence="1 2">
    <name type="scientific">Zosterops borbonicus</name>
    <dbReference type="NCBI Taxonomy" id="364589"/>
    <lineage>
        <taxon>Eukaryota</taxon>
        <taxon>Metazoa</taxon>
        <taxon>Chordata</taxon>
        <taxon>Craniata</taxon>
        <taxon>Vertebrata</taxon>
        <taxon>Euteleostomi</taxon>
        <taxon>Archelosauria</taxon>
        <taxon>Archosauria</taxon>
        <taxon>Dinosauria</taxon>
        <taxon>Saurischia</taxon>
        <taxon>Theropoda</taxon>
        <taxon>Coelurosauria</taxon>
        <taxon>Aves</taxon>
        <taxon>Neognathae</taxon>
        <taxon>Neoaves</taxon>
        <taxon>Telluraves</taxon>
        <taxon>Australaves</taxon>
        <taxon>Passeriformes</taxon>
        <taxon>Sylvioidea</taxon>
        <taxon>Zosteropidae</taxon>
        <taxon>Zosterops</taxon>
    </lineage>
</organism>
<sequence>MAEHEPLCAQAAKKANGILACTSNSVASGAREVILPLYLVLVRLHLEYCVQFWAPHHKKDIEMLNRIQRRATKMWKVVGHESDEACQRELGVFNLEKRRVREDLITLYNSLKGGCSQVGVNLFYQVISDRTRGHCLKACQRRFRMDIRKNFFTEKVIRLWNALLREVAESPSLEVFKKTLVVVLSDRV</sequence>
<name>A0A8K1GXB1_9PASS</name>
<dbReference type="EMBL" id="SWJQ01000026">
    <property type="protein sequence ID" value="TRZ25374.1"/>
    <property type="molecule type" value="Genomic_DNA"/>
</dbReference>
<dbReference type="OrthoDB" id="276744at2759"/>
<dbReference type="Proteomes" id="UP000796761">
    <property type="component" value="Unassembled WGS sequence"/>
</dbReference>
<keyword evidence="2" id="KW-1185">Reference proteome</keyword>
<evidence type="ECO:0000313" key="1">
    <source>
        <dbReference type="EMBL" id="TRZ25374.1"/>
    </source>
</evidence>